<dbReference type="AlphaFoldDB" id="A0A9Q1H7R7"/>
<sequence>MECDTVNRNVYHKPYSDSSKRQRIEGEGDISPINGPNFCATSQYSGRSFIPVKSSSNTFHSEDVKAEGHTLYGPLSDDTLLNIRNLEQITFGSGTFHIGNRNGAFVRNSEGYTIMLWKFDESARKLFVCRSILFTDRDEYWAVRSRMELM</sequence>
<dbReference type="EMBL" id="JAIZAY010000009">
    <property type="protein sequence ID" value="KAJ8035521.1"/>
    <property type="molecule type" value="Genomic_DNA"/>
</dbReference>
<name>A0A9Q1H7R7_HOLLE</name>
<reference evidence="2" key="1">
    <citation type="submission" date="2021-10" db="EMBL/GenBank/DDBJ databases">
        <title>Tropical sea cucumber genome reveals ecological adaptation and Cuvierian tubules defense mechanism.</title>
        <authorList>
            <person name="Chen T."/>
        </authorList>
    </citation>
    <scope>NUCLEOTIDE SEQUENCE</scope>
    <source>
        <strain evidence="2">Nanhai2018</strain>
        <tissue evidence="2">Muscle</tissue>
    </source>
</reference>
<feature type="region of interest" description="Disordered" evidence="1">
    <location>
        <begin position="1"/>
        <end position="30"/>
    </location>
</feature>
<protein>
    <submittedName>
        <fullName evidence="2">Uncharacterized protein</fullName>
    </submittedName>
</protein>
<evidence type="ECO:0000313" key="2">
    <source>
        <dbReference type="EMBL" id="KAJ8035521.1"/>
    </source>
</evidence>
<accession>A0A9Q1H7R7</accession>
<proteinExistence type="predicted"/>
<keyword evidence="3" id="KW-1185">Reference proteome</keyword>
<comment type="caution">
    <text evidence="2">The sequence shown here is derived from an EMBL/GenBank/DDBJ whole genome shotgun (WGS) entry which is preliminary data.</text>
</comment>
<dbReference type="OrthoDB" id="691673at2759"/>
<evidence type="ECO:0000313" key="3">
    <source>
        <dbReference type="Proteomes" id="UP001152320"/>
    </source>
</evidence>
<organism evidence="2 3">
    <name type="scientific">Holothuria leucospilota</name>
    <name type="common">Black long sea cucumber</name>
    <name type="synonym">Mertensiothuria leucospilota</name>
    <dbReference type="NCBI Taxonomy" id="206669"/>
    <lineage>
        <taxon>Eukaryota</taxon>
        <taxon>Metazoa</taxon>
        <taxon>Echinodermata</taxon>
        <taxon>Eleutherozoa</taxon>
        <taxon>Echinozoa</taxon>
        <taxon>Holothuroidea</taxon>
        <taxon>Aspidochirotacea</taxon>
        <taxon>Aspidochirotida</taxon>
        <taxon>Holothuriidae</taxon>
        <taxon>Holothuria</taxon>
    </lineage>
</organism>
<feature type="compositionally biased region" description="Basic and acidic residues" evidence="1">
    <location>
        <begin position="14"/>
        <end position="26"/>
    </location>
</feature>
<evidence type="ECO:0000256" key="1">
    <source>
        <dbReference type="SAM" id="MobiDB-lite"/>
    </source>
</evidence>
<gene>
    <name evidence="2" type="ORF">HOLleu_19232</name>
</gene>
<dbReference type="Proteomes" id="UP001152320">
    <property type="component" value="Chromosome 9"/>
</dbReference>